<dbReference type="EMBL" id="FQYY01000003">
    <property type="protein sequence ID" value="SHI66968.1"/>
    <property type="molecule type" value="Genomic_DNA"/>
</dbReference>
<feature type="transmembrane region" description="Helical" evidence="1">
    <location>
        <begin position="57"/>
        <end position="78"/>
    </location>
</feature>
<dbReference type="STRING" id="579105.SAMN04488096_103252"/>
<keyword evidence="1" id="KW-0472">Membrane</keyword>
<evidence type="ECO:0008006" key="4">
    <source>
        <dbReference type="Google" id="ProtNLM"/>
    </source>
</evidence>
<dbReference type="AlphaFoldDB" id="A0A1M6D1U9"/>
<feature type="transmembrane region" description="Helical" evidence="1">
    <location>
        <begin position="180"/>
        <end position="208"/>
    </location>
</feature>
<keyword evidence="3" id="KW-1185">Reference proteome</keyword>
<keyword evidence="1" id="KW-0812">Transmembrane</keyword>
<accession>A0A1M6D1U9</accession>
<feature type="transmembrane region" description="Helical" evidence="1">
    <location>
        <begin position="220"/>
        <end position="237"/>
    </location>
</feature>
<name>A0A1M6D1U9_9FLAO</name>
<dbReference type="RefSeq" id="WP_073149227.1">
    <property type="nucleotide sequence ID" value="NZ_FQYY01000003.1"/>
</dbReference>
<organism evidence="2 3">
    <name type="scientific">Mesonia phycicola</name>
    <dbReference type="NCBI Taxonomy" id="579105"/>
    <lineage>
        <taxon>Bacteria</taxon>
        <taxon>Pseudomonadati</taxon>
        <taxon>Bacteroidota</taxon>
        <taxon>Flavobacteriia</taxon>
        <taxon>Flavobacteriales</taxon>
        <taxon>Flavobacteriaceae</taxon>
        <taxon>Mesonia</taxon>
    </lineage>
</organism>
<reference evidence="2 3" key="1">
    <citation type="submission" date="2016-11" db="EMBL/GenBank/DDBJ databases">
        <authorList>
            <person name="Jaros S."/>
            <person name="Januszkiewicz K."/>
            <person name="Wedrychowicz H."/>
        </authorList>
    </citation>
    <scope>NUCLEOTIDE SEQUENCE [LARGE SCALE GENOMIC DNA]</scope>
    <source>
        <strain evidence="2 3">DSM 21425</strain>
    </source>
</reference>
<feature type="transmembrane region" description="Helical" evidence="1">
    <location>
        <begin position="328"/>
        <end position="352"/>
    </location>
</feature>
<proteinExistence type="predicted"/>
<feature type="transmembrane region" description="Helical" evidence="1">
    <location>
        <begin position="84"/>
        <end position="100"/>
    </location>
</feature>
<evidence type="ECO:0000256" key="1">
    <source>
        <dbReference type="SAM" id="Phobius"/>
    </source>
</evidence>
<dbReference type="Proteomes" id="UP000184225">
    <property type="component" value="Unassembled WGS sequence"/>
</dbReference>
<feature type="transmembrane region" description="Helical" evidence="1">
    <location>
        <begin position="112"/>
        <end position="134"/>
    </location>
</feature>
<keyword evidence="1" id="KW-1133">Transmembrane helix</keyword>
<feature type="transmembrane region" description="Helical" evidence="1">
    <location>
        <begin position="15"/>
        <end position="45"/>
    </location>
</feature>
<protein>
    <recommendedName>
        <fullName evidence="4">O-Antigen ligase</fullName>
    </recommendedName>
</protein>
<evidence type="ECO:0000313" key="3">
    <source>
        <dbReference type="Proteomes" id="UP000184225"/>
    </source>
</evidence>
<evidence type="ECO:0000313" key="2">
    <source>
        <dbReference type="EMBL" id="SHI66968.1"/>
    </source>
</evidence>
<sequence length="401" mass="47288">MAVKKLFTLFNIKNALVVIFILSIFFSNAINNISFFILLGISIFEIAKKKKIEFNKLYFFLVFVFLYLILEIVLFGDFTEDSQIILRYLLLAVFPLLFYADKHFLSSFKKCYLIAYSVFLVVIFYGVILNYINFQEFNFYTTGKNIKNFLYIERLYFGLSSMIAGVFIIDVFKEKIKIKYVLLSLVFLANFLISSRLSTLFLIFLIFIQCFKNFNLKLSYKNILAFIGILVIGFFFISKNKGIKERLFLNVSNLDEFIEEVKIKEPRFAIWRCVANLKNKEEFNSLIGYKTDLQIENDLIKCYSETIYIKDKREWFVKNKYNSHNQFFYIYLLHGAIALILFILFLLVAPFINKSSSVTFFSIIVISFLFIENPFFRQIGVYLIGICLSLLCYPDKKKSYV</sequence>
<feature type="transmembrane region" description="Helical" evidence="1">
    <location>
        <begin position="154"/>
        <end position="173"/>
    </location>
</feature>
<gene>
    <name evidence="2" type="ORF">SAMN04488096_103252</name>
</gene>
<dbReference type="OrthoDB" id="1424618at2"/>